<evidence type="ECO:0000313" key="7">
    <source>
        <dbReference type="Proteomes" id="UP000037179"/>
    </source>
</evidence>
<dbReference type="InterPro" id="IPR050109">
    <property type="entry name" value="HTH-type_TetR-like_transc_reg"/>
</dbReference>
<sequence length="222" mass="24880">MARETEEAIRARILHEVRTLLESDGYDAVQLREVARRARVSLTTIYKLFPTRDELLISAIERWMEENTYLPMEPPPPGESIHDGLIRVIRHIFSPWERHPIMLEAYHRARTGPASQRLDNHGLDAVFPIAAAVLSGATPTYLADIAVILSNMTYSLLTQCADGTLDVPQVLPILERTVHRLTTNNVPEATAALHHRHPTSLSPDVAAPYRRTPPDSPAPEQP</sequence>
<dbReference type="GO" id="GO:0000976">
    <property type="term" value="F:transcription cis-regulatory region binding"/>
    <property type="evidence" value="ECO:0007669"/>
    <property type="project" value="TreeGrafter"/>
</dbReference>
<dbReference type="OrthoDB" id="3212417at2"/>
<reference evidence="7" key="1">
    <citation type="submission" date="2015-07" db="EMBL/GenBank/DDBJ databases">
        <title>Nocardia seriolae U-1 whole genome shotgun sequence.</title>
        <authorList>
            <person name="Imajoh M."/>
            <person name="Fukumoto Y."/>
            <person name="Sukeda M."/>
            <person name="Yamane J."/>
            <person name="Yamasaki K."/>
            <person name="Shimizu M."/>
            <person name="Ohnishi K."/>
            <person name="Oshima S."/>
        </authorList>
    </citation>
    <scope>NUCLEOTIDE SEQUENCE [LARGE SCALE GENOMIC DNA]</scope>
    <source>
        <strain evidence="7">U-1</strain>
    </source>
</reference>
<keyword evidence="7" id="KW-1185">Reference proteome</keyword>
<dbReference type="Gene3D" id="1.10.357.10">
    <property type="entry name" value="Tetracycline Repressor, domain 2"/>
    <property type="match status" value="1"/>
</dbReference>
<accession>A0A0B8NHU6</accession>
<keyword evidence="1 2" id="KW-0238">DNA-binding</keyword>
<evidence type="ECO:0000256" key="2">
    <source>
        <dbReference type="PROSITE-ProRule" id="PRU00335"/>
    </source>
</evidence>
<dbReference type="InterPro" id="IPR001647">
    <property type="entry name" value="HTH_TetR"/>
</dbReference>
<evidence type="ECO:0000313" key="5">
    <source>
        <dbReference type="EMBL" id="APA98009.1"/>
    </source>
</evidence>
<proteinExistence type="predicted"/>
<name>A0A0B8NHU6_9NOCA</name>
<dbReference type="Pfam" id="PF00440">
    <property type="entry name" value="TetR_N"/>
    <property type="match status" value="1"/>
</dbReference>
<dbReference type="Pfam" id="PF17925">
    <property type="entry name" value="TetR_C_20"/>
    <property type="match status" value="1"/>
</dbReference>
<evidence type="ECO:0000313" key="6">
    <source>
        <dbReference type="EMBL" id="GAP33290.1"/>
    </source>
</evidence>
<dbReference type="EMBL" id="BBYQ01000235">
    <property type="protein sequence ID" value="GAP33290.1"/>
    <property type="molecule type" value="Genomic_DNA"/>
</dbReference>
<feature type="region of interest" description="Disordered" evidence="3">
    <location>
        <begin position="191"/>
        <end position="222"/>
    </location>
</feature>
<dbReference type="AlphaFoldDB" id="A0A0B8NHU6"/>
<feature type="domain" description="HTH tetR-type" evidence="4">
    <location>
        <begin position="7"/>
        <end position="67"/>
    </location>
</feature>
<reference evidence="5 8" key="3">
    <citation type="submission" date="2016-10" db="EMBL/GenBank/DDBJ databases">
        <title>Genome sequence of Nocardia seriolae strain EM150506, isolated from Anguila japonica.</title>
        <authorList>
            <person name="Han H.-J."/>
        </authorList>
    </citation>
    <scope>NUCLEOTIDE SEQUENCE [LARGE SCALE GENOMIC DNA]</scope>
    <source>
        <strain evidence="5 8">EM150506</strain>
    </source>
</reference>
<dbReference type="GeneID" id="93375551"/>
<dbReference type="PANTHER" id="PTHR30055">
    <property type="entry name" value="HTH-TYPE TRANSCRIPTIONAL REGULATOR RUTR"/>
    <property type="match status" value="1"/>
</dbReference>
<dbReference type="GO" id="GO:0003700">
    <property type="term" value="F:DNA-binding transcription factor activity"/>
    <property type="evidence" value="ECO:0007669"/>
    <property type="project" value="TreeGrafter"/>
</dbReference>
<protein>
    <submittedName>
        <fullName evidence="5">HTH-type transcriptional repressor KstR</fullName>
    </submittedName>
    <submittedName>
        <fullName evidence="6">TetR family transcriptional regulator</fullName>
    </submittedName>
</protein>
<evidence type="ECO:0000313" key="8">
    <source>
        <dbReference type="Proteomes" id="UP000180166"/>
    </source>
</evidence>
<evidence type="ECO:0000259" key="4">
    <source>
        <dbReference type="PROSITE" id="PS50977"/>
    </source>
</evidence>
<dbReference type="KEGG" id="nsr:NS506_03961"/>
<dbReference type="PANTHER" id="PTHR30055:SF242">
    <property type="entry name" value="HTH-TYPE TRANSCRIPTIONAL REPRESSOR KSTR"/>
    <property type="match status" value="1"/>
</dbReference>
<dbReference type="SUPFAM" id="SSF46689">
    <property type="entry name" value="Homeodomain-like"/>
    <property type="match status" value="1"/>
</dbReference>
<dbReference type="RefSeq" id="WP_045440407.1">
    <property type="nucleotide sequence ID" value="NZ_AP017900.1"/>
</dbReference>
<dbReference type="PROSITE" id="PS50977">
    <property type="entry name" value="HTH_TETR_2"/>
    <property type="match status" value="1"/>
</dbReference>
<evidence type="ECO:0000256" key="3">
    <source>
        <dbReference type="SAM" id="MobiDB-lite"/>
    </source>
</evidence>
<dbReference type="InterPro" id="IPR041642">
    <property type="entry name" value="KstR_C"/>
</dbReference>
<feature type="DNA-binding region" description="H-T-H motif" evidence="2">
    <location>
        <begin position="30"/>
        <end position="49"/>
    </location>
</feature>
<gene>
    <name evidence="5" type="ORF">NS506_03961</name>
    <name evidence="6" type="ORF">NSK11_contig00235-0004</name>
</gene>
<reference evidence="6 7" key="2">
    <citation type="journal article" date="2016" name="Genome Announc.">
        <title>Draft Genome Sequence of Erythromycin- and Oxytetracycline-Sensitive Nocardia seriolae Strain U-1 (NBRC 110359).</title>
        <authorList>
            <person name="Imajoh M."/>
            <person name="Sukeda M."/>
            <person name="Shimizu M."/>
            <person name="Yamane J."/>
            <person name="Ohnishi K."/>
            <person name="Oshima S."/>
        </authorList>
    </citation>
    <scope>NUCLEOTIDE SEQUENCE [LARGE SCALE GENOMIC DNA]</scope>
    <source>
        <strain evidence="6 7">U-1</strain>
    </source>
</reference>
<organism evidence="6 7">
    <name type="scientific">Nocardia seriolae</name>
    <dbReference type="NCBI Taxonomy" id="37332"/>
    <lineage>
        <taxon>Bacteria</taxon>
        <taxon>Bacillati</taxon>
        <taxon>Actinomycetota</taxon>
        <taxon>Actinomycetes</taxon>
        <taxon>Mycobacteriales</taxon>
        <taxon>Nocardiaceae</taxon>
        <taxon>Nocardia</taxon>
    </lineage>
</organism>
<dbReference type="EMBL" id="CP017839">
    <property type="protein sequence ID" value="APA98009.1"/>
    <property type="molecule type" value="Genomic_DNA"/>
</dbReference>
<dbReference type="InterPro" id="IPR009057">
    <property type="entry name" value="Homeodomain-like_sf"/>
</dbReference>
<evidence type="ECO:0000256" key="1">
    <source>
        <dbReference type="ARBA" id="ARBA00023125"/>
    </source>
</evidence>
<dbReference type="Proteomes" id="UP000180166">
    <property type="component" value="Chromosome"/>
</dbReference>
<dbReference type="Proteomes" id="UP000037179">
    <property type="component" value="Unassembled WGS sequence"/>
</dbReference>